<evidence type="ECO:0000313" key="2">
    <source>
        <dbReference type="Proteomes" id="UP000504637"/>
    </source>
</evidence>
<dbReference type="GeneID" id="54365811"/>
<protein>
    <submittedName>
        <fullName evidence="3">Uncharacterized protein</fullName>
    </submittedName>
</protein>
<dbReference type="Proteomes" id="UP000504637">
    <property type="component" value="Unplaced"/>
</dbReference>
<keyword evidence="2" id="KW-1185">Reference proteome</keyword>
<name>A0A6J3LU53_9PEZI</name>
<feature type="chain" id="PRO_5026750234" evidence="1">
    <location>
        <begin position="19"/>
        <end position="110"/>
    </location>
</feature>
<feature type="signal peptide" evidence="1">
    <location>
        <begin position="1"/>
        <end position="18"/>
    </location>
</feature>
<reference evidence="3" key="2">
    <citation type="submission" date="2020-04" db="EMBL/GenBank/DDBJ databases">
        <authorList>
            <consortium name="NCBI Genome Project"/>
        </authorList>
    </citation>
    <scope>NUCLEOTIDE SEQUENCE</scope>
    <source>
        <strain evidence="3">CBS 342.82</strain>
    </source>
</reference>
<reference evidence="3" key="1">
    <citation type="submission" date="2020-01" db="EMBL/GenBank/DDBJ databases">
        <authorList>
            <consortium name="DOE Joint Genome Institute"/>
            <person name="Haridas S."/>
            <person name="Albert R."/>
            <person name="Binder M."/>
            <person name="Bloem J."/>
            <person name="Labutti K."/>
            <person name="Salamov A."/>
            <person name="Andreopoulos B."/>
            <person name="Baker S.E."/>
            <person name="Barry K."/>
            <person name="Bills G."/>
            <person name="Bluhm B.H."/>
            <person name="Cannon C."/>
            <person name="Castanera R."/>
            <person name="Culley D.E."/>
            <person name="Daum C."/>
            <person name="Ezra D."/>
            <person name="Gonzalez J.B."/>
            <person name="Henrissat B."/>
            <person name="Kuo A."/>
            <person name="Liang C."/>
            <person name="Lipzen A."/>
            <person name="Lutzoni F."/>
            <person name="Magnuson J."/>
            <person name="Mondo S."/>
            <person name="Nolan M."/>
            <person name="Ohm R."/>
            <person name="Pangilinan J."/>
            <person name="Park H.-J."/>
            <person name="Ramirez L."/>
            <person name="Alfaro M."/>
            <person name="Sun H."/>
            <person name="Tritt A."/>
            <person name="Yoshinaga Y."/>
            <person name="Zwiers L.-H."/>
            <person name="Turgeon B.G."/>
            <person name="Goodwin S.B."/>
            <person name="Spatafora J.W."/>
            <person name="Crous P.W."/>
            <person name="Grigoriev I.V."/>
        </authorList>
    </citation>
    <scope>NUCLEOTIDE SEQUENCE</scope>
    <source>
        <strain evidence="3">CBS 342.82</strain>
    </source>
</reference>
<dbReference type="OrthoDB" id="3598923at2759"/>
<organism evidence="3">
    <name type="scientific">Dissoconium aciculare CBS 342.82</name>
    <dbReference type="NCBI Taxonomy" id="1314786"/>
    <lineage>
        <taxon>Eukaryota</taxon>
        <taxon>Fungi</taxon>
        <taxon>Dikarya</taxon>
        <taxon>Ascomycota</taxon>
        <taxon>Pezizomycotina</taxon>
        <taxon>Dothideomycetes</taxon>
        <taxon>Dothideomycetidae</taxon>
        <taxon>Mycosphaerellales</taxon>
        <taxon>Dissoconiaceae</taxon>
        <taxon>Dissoconium</taxon>
    </lineage>
</organism>
<proteinExistence type="predicted"/>
<keyword evidence="1" id="KW-0732">Signal</keyword>
<gene>
    <name evidence="3" type="ORF">K489DRAFT_413214</name>
</gene>
<sequence length="110" mass="11296">MFIKAAILLAALTATANAAVVDFFNDNNCQDFSYSRNIYDNTCGPTGGFQSFRVTADGGNFQRLTAYSRNACAGASTACIDAYGNYGCVSATNVNGGSNAMSSGTGCGLV</sequence>
<evidence type="ECO:0000313" key="3">
    <source>
        <dbReference type="RefSeq" id="XP_033456351.1"/>
    </source>
</evidence>
<evidence type="ECO:0000256" key="1">
    <source>
        <dbReference type="SAM" id="SignalP"/>
    </source>
</evidence>
<dbReference type="RefSeq" id="XP_033456351.1">
    <property type="nucleotide sequence ID" value="XM_033608012.1"/>
</dbReference>
<reference evidence="3" key="3">
    <citation type="submission" date="2025-08" db="UniProtKB">
        <authorList>
            <consortium name="RefSeq"/>
        </authorList>
    </citation>
    <scope>IDENTIFICATION</scope>
    <source>
        <strain evidence="3">CBS 342.82</strain>
    </source>
</reference>
<accession>A0A6J3LU53</accession>
<dbReference type="AlphaFoldDB" id="A0A6J3LU53"/>